<protein>
    <recommendedName>
        <fullName evidence="2">Prolamin-like domain-containing protein</fullName>
    </recommendedName>
</protein>
<proteinExistence type="predicted"/>
<feature type="domain" description="Prolamin-like" evidence="2">
    <location>
        <begin position="87"/>
        <end position="148"/>
    </location>
</feature>
<organism evidence="3 4">
    <name type="scientific">Lithocarpus litseifolius</name>
    <dbReference type="NCBI Taxonomy" id="425828"/>
    <lineage>
        <taxon>Eukaryota</taxon>
        <taxon>Viridiplantae</taxon>
        <taxon>Streptophyta</taxon>
        <taxon>Embryophyta</taxon>
        <taxon>Tracheophyta</taxon>
        <taxon>Spermatophyta</taxon>
        <taxon>Magnoliopsida</taxon>
        <taxon>eudicotyledons</taxon>
        <taxon>Gunneridae</taxon>
        <taxon>Pentapetalae</taxon>
        <taxon>rosids</taxon>
        <taxon>fabids</taxon>
        <taxon>Fagales</taxon>
        <taxon>Fagaceae</taxon>
        <taxon>Lithocarpus</taxon>
    </lineage>
</organism>
<evidence type="ECO:0000256" key="1">
    <source>
        <dbReference type="ARBA" id="ARBA00022729"/>
    </source>
</evidence>
<dbReference type="GO" id="GO:0009567">
    <property type="term" value="P:double fertilization forming a zygote and endosperm"/>
    <property type="evidence" value="ECO:0007669"/>
    <property type="project" value="TreeGrafter"/>
</dbReference>
<keyword evidence="4" id="KW-1185">Reference proteome</keyword>
<evidence type="ECO:0000313" key="3">
    <source>
        <dbReference type="EMBL" id="KAL0014154.1"/>
    </source>
</evidence>
<keyword evidence="1" id="KW-0732">Signal</keyword>
<dbReference type="Proteomes" id="UP001459277">
    <property type="component" value="Unassembled WGS sequence"/>
</dbReference>
<name>A0AAW2DXJ3_9ROSI</name>
<evidence type="ECO:0000259" key="2">
    <source>
        <dbReference type="Pfam" id="PF05617"/>
    </source>
</evidence>
<dbReference type="GO" id="GO:0005576">
    <property type="term" value="C:extracellular region"/>
    <property type="evidence" value="ECO:0007669"/>
    <property type="project" value="TreeGrafter"/>
</dbReference>
<dbReference type="AlphaFoldDB" id="A0AAW2DXJ3"/>
<dbReference type="GO" id="GO:0031982">
    <property type="term" value="C:vesicle"/>
    <property type="evidence" value="ECO:0007669"/>
    <property type="project" value="TreeGrafter"/>
</dbReference>
<dbReference type="Pfam" id="PF05617">
    <property type="entry name" value="Prolamin_like"/>
    <property type="match status" value="1"/>
</dbReference>
<reference evidence="3 4" key="1">
    <citation type="submission" date="2024-01" db="EMBL/GenBank/DDBJ databases">
        <title>A telomere-to-telomere, gap-free genome of sweet tea (Lithocarpus litseifolius).</title>
        <authorList>
            <person name="Zhou J."/>
        </authorList>
    </citation>
    <scope>NUCLEOTIDE SEQUENCE [LARGE SCALE GENOMIC DNA]</scope>
    <source>
        <strain evidence="3">Zhou-2022a</strain>
        <tissue evidence="3">Leaf</tissue>
    </source>
</reference>
<gene>
    <name evidence="3" type="ORF">SO802_001223</name>
</gene>
<dbReference type="PANTHER" id="PTHR31181:SF67">
    <property type="entry name" value="PROLAMIN-LIKE PROTEIN (DUF1278)"/>
    <property type="match status" value="1"/>
</dbReference>
<dbReference type="PANTHER" id="PTHR31181">
    <property type="entry name" value="EGG CELL-SECRETED PROTEIN 1.4"/>
    <property type="match status" value="1"/>
</dbReference>
<evidence type="ECO:0000313" key="4">
    <source>
        <dbReference type="Proteomes" id="UP001459277"/>
    </source>
</evidence>
<sequence>MPSRRLKKIACLNCSPPIPSLLHYSITRVVNHLKEIDRSLDSPRARVGGAAPSPLGANQITVNKLSLPVKLPFQGLSKGNWEQDIAKCQSSLSSLNGCINEIYGTLSRGKFGVIGPACCKSITIVSDKCWPKMFPLNPLFPLLLKSKCAYNASRAVPTPKGI</sequence>
<dbReference type="GO" id="GO:2000008">
    <property type="term" value="P:regulation of protein localization to cell surface"/>
    <property type="evidence" value="ECO:0007669"/>
    <property type="project" value="TreeGrafter"/>
</dbReference>
<dbReference type="InterPro" id="IPR008502">
    <property type="entry name" value="Prolamin-like"/>
</dbReference>
<accession>A0AAW2DXJ3</accession>
<dbReference type="EMBL" id="JAZDWU010000001">
    <property type="protein sequence ID" value="KAL0014154.1"/>
    <property type="molecule type" value="Genomic_DNA"/>
</dbReference>
<dbReference type="GO" id="GO:0080155">
    <property type="term" value="P:regulation of double fertilization forming a zygote and endosperm"/>
    <property type="evidence" value="ECO:0007669"/>
    <property type="project" value="TreeGrafter"/>
</dbReference>
<comment type="caution">
    <text evidence="3">The sequence shown here is derived from an EMBL/GenBank/DDBJ whole genome shotgun (WGS) entry which is preliminary data.</text>
</comment>